<protein>
    <submittedName>
        <fullName evidence="1">Uncharacterized protein</fullName>
    </submittedName>
</protein>
<dbReference type="Proteomes" id="UP001234178">
    <property type="component" value="Unassembled WGS sequence"/>
</dbReference>
<sequence length="61" mass="6891">MSTFGSNLNVGGQKTIISEKSVWLCFTFCFNVTFDHYIQLPSSICIVLLIPFHNPQILITL</sequence>
<dbReference type="EMBL" id="JAOYFB010000040">
    <property type="protein sequence ID" value="KAK4037945.1"/>
    <property type="molecule type" value="Genomic_DNA"/>
</dbReference>
<comment type="caution">
    <text evidence="1">The sequence shown here is derived from an EMBL/GenBank/DDBJ whole genome shotgun (WGS) entry which is preliminary data.</text>
</comment>
<evidence type="ECO:0000313" key="1">
    <source>
        <dbReference type="EMBL" id="KAK4037945.1"/>
    </source>
</evidence>
<gene>
    <name evidence="1" type="ORF">OUZ56_029968</name>
</gene>
<accession>A0ABR0B8E7</accession>
<evidence type="ECO:0000313" key="2">
    <source>
        <dbReference type="Proteomes" id="UP001234178"/>
    </source>
</evidence>
<proteinExistence type="predicted"/>
<organism evidence="1 2">
    <name type="scientific">Daphnia magna</name>
    <dbReference type="NCBI Taxonomy" id="35525"/>
    <lineage>
        <taxon>Eukaryota</taxon>
        <taxon>Metazoa</taxon>
        <taxon>Ecdysozoa</taxon>
        <taxon>Arthropoda</taxon>
        <taxon>Crustacea</taxon>
        <taxon>Branchiopoda</taxon>
        <taxon>Diplostraca</taxon>
        <taxon>Cladocera</taxon>
        <taxon>Anomopoda</taxon>
        <taxon>Daphniidae</taxon>
        <taxon>Daphnia</taxon>
    </lineage>
</organism>
<keyword evidence="2" id="KW-1185">Reference proteome</keyword>
<name>A0ABR0B8E7_9CRUS</name>
<reference evidence="1 2" key="1">
    <citation type="journal article" date="2023" name="Nucleic Acids Res.">
        <title>The hologenome of Daphnia magna reveals possible DNA methylation and microbiome-mediated evolution of the host genome.</title>
        <authorList>
            <person name="Chaturvedi A."/>
            <person name="Li X."/>
            <person name="Dhandapani V."/>
            <person name="Marshall H."/>
            <person name="Kissane S."/>
            <person name="Cuenca-Cambronero M."/>
            <person name="Asole G."/>
            <person name="Calvet F."/>
            <person name="Ruiz-Romero M."/>
            <person name="Marangio P."/>
            <person name="Guigo R."/>
            <person name="Rago D."/>
            <person name="Mirbahai L."/>
            <person name="Eastwood N."/>
            <person name="Colbourne J.K."/>
            <person name="Zhou J."/>
            <person name="Mallon E."/>
            <person name="Orsini L."/>
        </authorList>
    </citation>
    <scope>NUCLEOTIDE SEQUENCE [LARGE SCALE GENOMIC DNA]</scope>
    <source>
        <strain evidence="1">LRV0_1</strain>
    </source>
</reference>